<dbReference type="AlphaFoldDB" id="E9GPQ4"/>
<dbReference type="Pfam" id="PF14750">
    <property type="entry name" value="INTS2"/>
    <property type="match status" value="2"/>
</dbReference>
<dbReference type="PRINTS" id="PR02105">
    <property type="entry name" value="INTSUBUNIT2"/>
</dbReference>
<dbReference type="InterPro" id="IPR029321">
    <property type="entry name" value="INTS2"/>
</dbReference>
<dbReference type="PANTHER" id="PTHR28608">
    <property type="entry name" value="INTEGRATOR COMPLEX SUBUNIT 2"/>
    <property type="match status" value="1"/>
</dbReference>
<proteinExistence type="inferred from homology"/>
<evidence type="ECO:0000256" key="3">
    <source>
        <dbReference type="ARBA" id="ARBA00023242"/>
    </source>
</evidence>
<gene>
    <name evidence="5" type="ORF">DAPPUDRAFT_105173</name>
</gene>
<dbReference type="KEGG" id="dpx:DAPPUDRAFT_105173"/>
<dbReference type="eggNOG" id="ENOG502QSP2">
    <property type="taxonomic scope" value="Eukaryota"/>
</dbReference>
<evidence type="ECO:0000256" key="2">
    <source>
        <dbReference type="ARBA" id="ARBA00006705"/>
    </source>
</evidence>
<evidence type="ECO:0000256" key="1">
    <source>
        <dbReference type="ARBA" id="ARBA00004123"/>
    </source>
</evidence>
<dbReference type="PANTHER" id="PTHR28608:SF1">
    <property type="entry name" value="INTEGRATOR COMPLEX SUBUNIT 2"/>
    <property type="match status" value="1"/>
</dbReference>
<name>E9GPQ4_DAPPU</name>
<dbReference type="Proteomes" id="UP000000305">
    <property type="component" value="Unassembled WGS sequence"/>
</dbReference>
<evidence type="ECO:0000313" key="6">
    <source>
        <dbReference type="Proteomes" id="UP000000305"/>
    </source>
</evidence>
<evidence type="ECO:0000256" key="4">
    <source>
        <dbReference type="SAM" id="MobiDB-lite"/>
    </source>
</evidence>
<dbReference type="InParanoid" id="E9GPQ4"/>
<feature type="region of interest" description="Disordered" evidence="4">
    <location>
        <begin position="436"/>
        <end position="457"/>
    </location>
</feature>
<keyword evidence="3" id="KW-0539">Nucleus</keyword>
<dbReference type="PhylomeDB" id="E9GPQ4"/>
<comment type="similarity">
    <text evidence="2">Belongs to the Integrator subunit 2 family.</text>
</comment>
<dbReference type="FunCoup" id="E9GPQ4">
    <property type="interactions" value="2703"/>
</dbReference>
<reference evidence="5 6" key="1">
    <citation type="journal article" date="2011" name="Science">
        <title>The ecoresponsive genome of Daphnia pulex.</title>
        <authorList>
            <person name="Colbourne J.K."/>
            <person name="Pfrender M.E."/>
            <person name="Gilbert D."/>
            <person name="Thomas W.K."/>
            <person name="Tucker A."/>
            <person name="Oakley T.H."/>
            <person name="Tokishita S."/>
            <person name="Aerts A."/>
            <person name="Arnold G.J."/>
            <person name="Basu M.K."/>
            <person name="Bauer D.J."/>
            <person name="Caceres C.E."/>
            <person name="Carmel L."/>
            <person name="Casola C."/>
            <person name="Choi J.H."/>
            <person name="Detter J.C."/>
            <person name="Dong Q."/>
            <person name="Dusheyko S."/>
            <person name="Eads B.D."/>
            <person name="Frohlich T."/>
            <person name="Geiler-Samerotte K.A."/>
            <person name="Gerlach D."/>
            <person name="Hatcher P."/>
            <person name="Jogdeo S."/>
            <person name="Krijgsveld J."/>
            <person name="Kriventseva E.V."/>
            <person name="Kultz D."/>
            <person name="Laforsch C."/>
            <person name="Lindquist E."/>
            <person name="Lopez J."/>
            <person name="Manak J.R."/>
            <person name="Muller J."/>
            <person name="Pangilinan J."/>
            <person name="Patwardhan R.P."/>
            <person name="Pitluck S."/>
            <person name="Pritham E.J."/>
            <person name="Rechtsteiner A."/>
            <person name="Rho M."/>
            <person name="Rogozin I.B."/>
            <person name="Sakarya O."/>
            <person name="Salamov A."/>
            <person name="Schaack S."/>
            <person name="Shapiro H."/>
            <person name="Shiga Y."/>
            <person name="Skalitzky C."/>
            <person name="Smith Z."/>
            <person name="Souvorov A."/>
            <person name="Sung W."/>
            <person name="Tang Z."/>
            <person name="Tsuchiya D."/>
            <person name="Tu H."/>
            <person name="Vos H."/>
            <person name="Wang M."/>
            <person name="Wolf Y.I."/>
            <person name="Yamagata H."/>
            <person name="Yamada T."/>
            <person name="Ye Y."/>
            <person name="Shaw J.R."/>
            <person name="Andrews J."/>
            <person name="Crease T.J."/>
            <person name="Tang H."/>
            <person name="Lucas S.M."/>
            <person name="Robertson H.M."/>
            <person name="Bork P."/>
            <person name="Koonin E.V."/>
            <person name="Zdobnov E.M."/>
            <person name="Grigoriev I.V."/>
            <person name="Lynch M."/>
            <person name="Boore J.L."/>
        </authorList>
    </citation>
    <scope>NUCLEOTIDE SEQUENCE [LARGE SCALE GENOMIC DNA]</scope>
</reference>
<keyword evidence="6" id="KW-1185">Reference proteome</keyword>
<dbReference type="EMBL" id="GL732557">
    <property type="protein sequence ID" value="EFX78427.1"/>
    <property type="molecule type" value="Genomic_DNA"/>
</dbReference>
<accession>E9GPQ4</accession>
<dbReference type="STRING" id="6669.E9GPQ4"/>
<dbReference type="InterPro" id="IPR026236">
    <property type="entry name" value="Int2_metazoa"/>
</dbReference>
<organism evidence="5 6">
    <name type="scientific">Daphnia pulex</name>
    <name type="common">Water flea</name>
    <dbReference type="NCBI Taxonomy" id="6669"/>
    <lineage>
        <taxon>Eukaryota</taxon>
        <taxon>Metazoa</taxon>
        <taxon>Ecdysozoa</taxon>
        <taxon>Arthropoda</taxon>
        <taxon>Crustacea</taxon>
        <taxon>Branchiopoda</taxon>
        <taxon>Diplostraca</taxon>
        <taxon>Cladocera</taxon>
        <taxon>Anomopoda</taxon>
        <taxon>Daphniidae</taxon>
        <taxon>Daphnia</taxon>
    </lineage>
</organism>
<evidence type="ECO:0000313" key="5">
    <source>
        <dbReference type="EMBL" id="EFX78427.1"/>
    </source>
</evidence>
<sequence>MKTVLIQSLSNSYALEFERSDPTRKLRLCLSELLTLMAQSKEIRPETTYKSSELLDQEIYFDEVVDVLCVALAELSILLPITEVAEALLRTLHGPSFICQIVANNSGERYEEESFLGRATLETLRSLCRMCPNQILIIRLQSIKDYQEEMCRMPVLAVLLSLDYTSCQNLIKTDKIESQFGDDVPFISGLLLGGDANIRTWFSLFIRNGQKRHDRALHTLRQELLRSLQSFVQMAADEPLPDRCAVDASDLLRLYCALKGIAGIKLYDEEGELLLQLITCRPPPTEADLRFVALGLCMLMACPSLIALPEQEQSGFRWVKWLVREESYFEKSAASSSGKCMETTRSSFGEMLLLMAIHFHSGQLSAVFNLVCSTLGMRLLLWPASTSRMKVAFPQDIFPEKVVTSHAVRVPVTPGLNADVADLMYVVNDSQLSLCSPHGSVPTCSSQSRRESRDVSPNFVKTELDPATPTLGNDGQCSSPTTFLGRLSTSYSNAGSFDIRSTSRFAARTHLSRYLLDKPLFGPVAAQWSGNLAGVTSDSEREELKMALIAAQESSVVQIVLDLCLQTPEDEANDQRISEMREVQNIVCPFLHQLFIADPNLVILVHFQFALPRSSNIARLAVNTLSTLLYVLPSNGRTEIYLPALPALVRIATAFKLLVDDIVSFLVQLGRDCLSQSCLHGSYDHRIVSSLLRQLDHEMVVDEKKIKEEIVTPPEDDWNPMEVDTKK</sequence>
<dbReference type="HOGENOM" id="CLU_380954_0_0_1"/>
<comment type="subcellular location">
    <subcellularLocation>
        <location evidence="1">Nucleus</location>
    </subcellularLocation>
</comment>
<protein>
    <submittedName>
        <fullName evidence="5">Uncharacterized protein</fullName>
    </submittedName>
</protein>
<dbReference type="GO" id="GO:0032039">
    <property type="term" value="C:integrator complex"/>
    <property type="evidence" value="ECO:0000318"/>
    <property type="project" value="GO_Central"/>
</dbReference>
<dbReference type="OrthoDB" id="70899at2759"/>
<dbReference type="GO" id="GO:0034472">
    <property type="term" value="P:snRNA 3'-end processing"/>
    <property type="evidence" value="ECO:0000318"/>
    <property type="project" value="GO_Central"/>
</dbReference>